<dbReference type="Proteomes" id="UP000057609">
    <property type="component" value="Chromosome"/>
</dbReference>
<name>A0A0B5BIM6_9BACT</name>
<evidence type="ECO:0000256" key="2">
    <source>
        <dbReference type="ARBA" id="ARBA00023002"/>
    </source>
</evidence>
<keyword evidence="6" id="KW-1185">Reference proteome</keyword>
<dbReference type="Pfam" id="PF02779">
    <property type="entry name" value="Transket_pyr"/>
    <property type="match status" value="1"/>
</dbReference>
<protein>
    <submittedName>
        <fullName evidence="5">Pyruvate dehydrogenase</fullName>
    </submittedName>
</protein>
<proteinExistence type="predicted"/>
<dbReference type="NCBIfam" id="NF006667">
    <property type="entry name" value="PRK09212.1"/>
    <property type="match status" value="1"/>
</dbReference>
<dbReference type="InterPro" id="IPR029061">
    <property type="entry name" value="THDP-binding"/>
</dbReference>
<dbReference type="CDD" id="cd07036">
    <property type="entry name" value="TPP_PYR_E1-PDHc-beta_like"/>
    <property type="match status" value="1"/>
</dbReference>
<keyword evidence="2" id="KW-0560">Oxidoreductase</keyword>
<dbReference type="KEGG" id="gpi:GPICK_11500"/>
<dbReference type="SUPFAM" id="SSF52518">
    <property type="entry name" value="Thiamin diphosphate-binding fold (THDP-binding)"/>
    <property type="match status" value="1"/>
</dbReference>
<evidence type="ECO:0000313" key="5">
    <source>
        <dbReference type="EMBL" id="AJE03891.1"/>
    </source>
</evidence>
<comment type="cofactor">
    <cofactor evidence="1">
        <name>thiamine diphosphate</name>
        <dbReference type="ChEBI" id="CHEBI:58937"/>
    </cofactor>
</comment>
<keyword evidence="3" id="KW-0786">Thiamine pyrophosphate</keyword>
<gene>
    <name evidence="5" type="ORF">GPICK_11500</name>
</gene>
<dbReference type="STRING" id="345632.GPICK_11500"/>
<dbReference type="SUPFAM" id="SSF52922">
    <property type="entry name" value="TK C-terminal domain-like"/>
    <property type="match status" value="1"/>
</dbReference>
<evidence type="ECO:0000256" key="3">
    <source>
        <dbReference type="ARBA" id="ARBA00023052"/>
    </source>
</evidence>
<dbReference type="PANTHER" id="PTHR43257">
    <property type="entry name" value="PYRUVATE DEHYDROGENASE E1 COMPONENT BETA SUBUNIT"/>
    <property type="match status" value="1"/>
</dbReference>
<dbReference type="FunFam" id="3.40.50.970:FF:000001">
    <property type="entry name" value="Pyruvate dehydrogenase E1 beta subunit"/>
    <property type="match status" value="1"/>
</dbReference>
<dbReference type="PANTHER" id="PTHR43257:SF2">
    <property type="entry name" value="PYRUVATE DEHYDROGENASE E1 COMPONENT SUBUNIT BETA"/>
    <property type="match status" value="1"/>
</dbReference>
<dbReference type="GO" id="GO:0016491">
    <property type="term" value="F:oxidoreductase activity"/>
    <property type="evidence" value="ECO:0007669"/>
    <property type="project" value="UniProtKB-KW"/>
</dbReference>
<dbReference type="HOGENOM" id="CLU_012907_1_1_7"/>
<evidence type="ECO:0000256" key="1">
    <source>
        <dbReference type="ARBA" id="ARBA00001964"/>
    </source>
</evidence>
<dbReference type="OrthoDB" id="9780894at2"/>
<dbReference type="Gene3D" id="3.40.50.920">
    <property type="match status" value="1"/>
</dbReference>
<dbReference type="InterPro" id="IPR005475">
    <property type="entry name" value="Transketolase-like_Pyr-bd"/>
</dbReference>
<keyword evidence="5" id="KW-0670">Pyruvate</keyword>
<evidence type="ECO:0000313" key="6">
    <source>
        <dbReference type="Proteomes" id="UP000057609"/>
    </source>
</evidence>
<sequence>MPEMTYRDALNLAMKEEMRRDPSVVVWGEDVAFYEGSFKVTRGLLAEFGEERVKDTPISENTIVGVAVGAAMGGLRPVAELMTVNFALLAMDQIVNHMAKIRSMFGGQASVPMVLRAPGGGGSQLGAQHSQSLESYFMHCPGLYVAVPATPADARGLLKTAIRDNNPVVFLEHELLYNSKGEVPDDPESVVPFGKAEVKRAGTDVTIVAYSRMTILALQAAAVLEKEGVSCEVVDLRTLTPLDSATFVESVKRTGRAVVVEECWRSAGLGGHLASIIAEECFDRLRAPVRRVSGLDVPMPYSRQIERLCIPQAETIAAAVRETLSGTY</sequence>
<dbReference type="Gene3D" id="3.40.50.970">
    <property type="match status" value="1"/>
</dbReference>
<reference evidence="5 6" key="1">
    <citation type="journal article" date="2015" name="Genome Announc.">
        <title>Complete Genome of Geobacter pickeringii G13T, a Metal-Reducing Isolate from Sedimentary Kaolin Deposits.</title>
        <authorList>
            <person name="Badalamenti J.P."/>
            <person name="Bond D.R."/>
        </authorList>
    </citation>
    <scope>NUCLEOTIDE SEQUENCE [LARGE SCALE GENOMIC DNA]</scope>
    <source>
        <strain evidence="5 6">G13</strain>
    </source>
</reference>
<organism evidence="5 6">
    <name type="scientific">Geobacter pickeringii</name>
    <dbReference type="NCBI Taxonomy" id="345632"/>
    <lineage>
        <taxon>Bacteria</taxon>
        <taxon>Pseudomonadati</taxon>
        <taxon>Thermodesulfobacteriota</taxon>
        <taxon>Desulfuromonadia</taxon>
        <taxon>Geobacterales</taxon>
        <taxon>Geobacteraceae</taxon>
        <taxon>Geobacter</taxon>
    </lineage>
</organism>
<accession>A0A0B5BIM6</accession>
<dbReference type="AlphaFoldDB" id="A0A0B5BIM6"/>
<evidence type="ECO:0000259" key="4">
    <source>
        <dbReference type="SMART" id="SM00861"/>
    </source>
</evidence>
<dbReference type="SMART" id="SM00861">
    <property type="entry name" value="Transket_pyr"/>
    <property type="match status" value="1"/>
</dbReference>
<dbReference type="Pfam" id="PF02780">
    <property type="entry name" value="Transketolase_C"/>
    <property type="match status" value="1"/>
</dbReference>
<dbReference type="InterPro" id="IPR033248">
    <property type="entry name" value="Transketolase_C"/>
</dbReference>
<dbReference type="RefSeq" id="WP_039743346.1">
    <property type="nucleotide sequence ID" value="NZ_CP009788.1"/>
</dbReference>
<dbReference type="EMBL" id="CP009788">
    <property type="protein sequence ID" value="AJE03891.1"/>
    <property type="molecule type" value="Genomic_DNA"/>
</dbReference>
<dbReference type="FunFam" id="3.40.50.920:FF:000001">
    <property type="entry name" value="Pyruvate dehydrogenase E1 beta subunit"/>
    <property type="match status" value="1"/>
</dbReference>
<dbReference type="InterPro" id="IPR009014">
    <property type="entry name" value="Transketo_C/PFOR_II"/>
</dbReference>
<feature type="domain" description="Transketolase-like pyrimidine-binding" evidence="4">
    <location>
        <begin position="4"/>
        <end position="179"/>
    </location>
</feature>